<dbReference type="Proteomes" id="UP001408356">
    <property type="component" value="Unassembled WGS sequence"/>
</dbReference>
<feature type="domain" description="AB hydrolase-1" evidence="1">
    <location>
        <begin position="21"/>
        <end position="216"/>
    </location>
</feature>
<dbReference type="InterPro" id="IPR029058">
    <property type="entry name" value="AB_hydrolase_fold"/>
</dbReference>
<gene>
    <name evidence="2" type="ORF">SUNI508_10132</name>
</gene>
<organism evidence="2 3">
    <name type="scientific">Seiridium unicorne</name>
    <dbReference type="NCBI Taxonomy" id="138068"/>
    <lineage>
        <taxon>Eukaryota</taxon>
        <taxon>Fungi</taxon>
        <taxon>Dikarya</taxon>
        <taxon>Ascomycota</taxon>
        <taxon>Pezizomycotina</taxon>
        <taxon>Sordariomycetes</taxon>
        <taxon>Xylariomycetidae</taxon>
        <taxon>Amphisphaeriales</taxon>
        <taxon>Sporocadaceae</taxon>
        <taxon>Seiridium</taxon>
    </lineage>
</organism>
<dbReference type="Pfam" id="PF12697">
    <property type="entry name" value="Abhydrolase_6"/>
    <property type="match status" value="1"/>
</dbReference>
<reference evidence="2 3" key="1">
    <citation type="journal article" date="2024" name="J. Plant Pathol.">
        <title>Sequence and assembly of the genome of Seiridium unicorne, isolate CBS 538.82, causal agent of cypress canker disease.</title>
        <authorList>
            <person name="Scali E."/>
            <person name="Rocca G.D."/>
            <person name="Danti R."/>
            <person name="Garbelotto M."/>
            <person name="Barberini S."/>
            <person name="Baroncelli R."/>
            <person name="Emiliani G."/>
        </authorList>
    </citation>
    <scope>NUCLEOTIDE SEQUENCE [LARGE SCALE GENOMIC DNA]</scope>
    <source>
        <strain evidence="2 3">BM-138-508</strain>
    </source>
</reference>
<keyword evidence="3" id="KW-1185">Reference proteome</keyword>
<evidence type="ECO:0000313" key="3">
    <source>
        <dbReference type="Proteomes" id="UP001408356"/>
    </source>
</evidence>
<dbReference type="SUPFAM" id="SSF53474">
    <property type="entry name" value="alpha/beta-Hydrolases"/>
    <property type="match status" value="1"/>
</dbReference>
<evidence type="ECO:0000259" key="1">
    <source>
        <dbReference type="Pfam" id="PF12697"/>
    </source>
</evidence>
<comment type="caution">
    <text evidence="2">The sequence shown here is derived from an EMBL/GenBank/DDBJ whole genome shotgun (WGS) entry which is preliminary data.</text>
</comment>
<accession>A0ABR2UMG9</accession>
<dbReference type="PANTHER" id="PTHR43798">
    <property type="entry name" value="MONOACYLGLYCEROL LIPASE"/>
    <property type="match status" value="1"/>
</dbReference>
<dbReference type="InterPro" id="IPR050266">
    <property type="entry name" value="AB_hydrolase_sf"/>
</dbReference>
<name>A0ABR2UMG9_9PEZI</name>
<evidence type="ECO:0000313" key="2">
    <source>
        <dbReference type="EMBL" id="KAK9415832.1"/>
    </source>
</evidence>
<keyword evidence="2" id="KW-0378">Hydrolase</keyword>
<dbReference type="PANTHER" id="PTHR43798:SF33">
    <property type="entry name" value="HYDROLASE, PUTATIVE (AFU_ORTHOLOGUE AFUA_2G14860)-RELATED"/>
    <property type="match status" value="1"/>
</dbReference>
<sequence length="249" mass="27748">MIKSHDVAAVVGDPTNPAPLVVCFHGSGDSCESWVPLAEALSHKYRVLLYNRGETNPKPDSAVHDMLHYLEQHRLAPPYVLIAHSYGGTFAREFLQQRPHQVAGMVLAETGQETALDPKTEQQQYKKKILRDSPLSVIRANILIRKWKQYEEDVAAASSDAEGASLALRKQVLDATDKEDERLKKAQLALSRNHRYIHVPDCGHDVIEDRPEVVAAEVEWVMENLHATARPVGVSQKVSAFFSSLKLTA</sequence>
<protein>
    <submittedName>
        <fullName evidence="2">AB hydrolase-1 domain-containing protein</fullName>
    </submittedName>
</protein>
<dbReference type="EMBL" id="JARVKF010000412">
    <property type="protein sequence ID" value="KAK9415832.1"/>
    <property type="molecule type" value="Genomic_DNA"/>
</dbReference>
<dbReference type="InterPro" id="IPR000073">
    <property type="entry name" value="AB_hydrolase_1"/>
</dbReference>
<proteinExistence type="predicted"/>
<dbReference type="GO" id="GO:0016787">
    <property type="term" value="F:hydrolase activity"/>
    <property type="evidence" value="ECO:0007669"/>
    <property type="project" value="UniProtKB-KW"/>
</dbReference>
<dbReference type="Gene3D" id="3.40.50.1820">
    <property type="entry name" value="alpha/beta hydrolase"/>
    <property type="match status" value="1"/>
</dbReference>